<evidence type="ECO:0000256" key="7">
    <source>
        <dbReference type="ARBA" id="ARBA00024893"/>
    </source>
</evidence>
<evidence type="ECO:0000256" key="6">
    <source>
        <dbReference type="ARBA" id="ARBA00023239"/>
    </source>
</evidence>
<evidence type="ECO:0000256" key="1">
    <source>
        <dbReference type="ARBA" id="ARBA00001933"/>
    </source>
</evidence>
<dbReference type="GO" id="GO:0003723">
    <property type="term" value="F:RNA binding"/>
    <property type="evidence" value="ECO:0007669"/>
    <property type="project" value="InterPro"/>
</dbReference>
<name>A0AAI8YWS2_9PEZI</name>
<dbReference type="Gene3D" id="3.40.640.10">
    <property type="entry name" value="Type I PLP-dependent aspartate aminotransferase-like (Major domain)"/>
    <property type="match status" value="1"/>
</dbReference>
<evidence type="ECO:0000313" key="10">
    <source>
        <dbReference type="EMBL" id="CAK3964884.1"/>
    </source>
</evidence>
<dbReference type="Pfam" id="PF22493">
    <property type="entry name" value="PUF_NOP9"/>
    <property type="match status" value="1"/>
</dbReference>
<comment type="similarity">
    <text evidence="2">Belongs to the group II decarboxylase family.</text>
</comment>
<feature type="compositionally biased region" description="Basic and acidic residues" evidence="9">
    <location>
        <begin position="485"/>
        <end position="495"/>
    </location>
</feature>
<feature type="region of interest" description="Disordered" evidence="9">
    <location>
        <begin position="1"/>
        <end position="45"/>
    </location>
</feature>
<accession>A0AAI8YWS2</accession>
<evidence type="ECO:0000256" key="5">
    <source>
        <dbReference type="ARBA" id="ARBA00022898"/>
    </source>
</evidence>
<feature type="compositionally biased region" description="Basic and acidic residues" evidence="9">
    <location>
        <begin position="656"/>
        <end position="666"/>
    </location>
</feature>
<dbReference type="SUPFAM" id="SSF53383">
    <property type="entry name" value="PLP-dependent transferases"/>
    <property type="match status" value="1"/>
</dbReference>
<dbReference type="PANTHER" id="PTHR45677:SF8">
    <property type="entry name" value="CYSTEINE SULFINIC ACID DECARBOXYLASE"/>
    <property type="match status" value="1"/>
</dbReference>
<organism evidence="10 11">
    <name type="scientific">Lecanosticta acicola</name>
    <dbReference type="NCBI Taxonomy" id="111012"/>
    <lineage>
        <taxon>Eukaryota</taxon>
        <taxon>Fungi</taxon>
        <taxon>Dikarya</taxon>
        <taxon>Ascomycota</taxon>
        <taxon>Pezizomycotina</taxon>
        <taxon>Dothideomycetes</taxon>
        <taxon>Dothideomycetidae</taxon>
        <taxon>Mycosphaerellales</taxon>
        <taxon>Mycosphaerellaceae</taxon>
        <taxon>Lecanosticta</taxon>
    </lineage>
</organism>
<feature type="region of interest" description="Disordered" evidence="9">
    <location>
        <begin position="654"/>
        <end position="728"/>
    </location>
</feature>
<keyword evidence="3" id="KW-0677">Repeat</keyword>
<dbReference type="InterPro" id="IPR016024">
    <property type="entry name" value="ARM-type_fold"/>
</dbReference>
<keyword evidence="6" id="KW-0456">Lyase</keyword>
<evidence type="ECO:0000256" key="9">
    <source>
        <dbReference type="SAM" id="MobiDB-lite"/>
    </source>
</evidence>
<keyword evidence="4" id="KW-0210">Decarboxylase</keyword>
<evidence type="ECO:0000256" key="4">
    <source>
        <dbReference type="ARBA" id="ARBA00022793"/>
    </source>
</evidence>
<evidence type="ECO:0000256" key="8">
    <source>
        <dbReference type="PIRSR" id="PIRSR602129-50"/>
    </source>
</evidence>
<dbReference type="GO" id="GO:0030170">
    <property type="term" value="F:pyridoxal phosphate binding"/>
    <property type="evidence" value="ECO:0007669"/>
    <property type="project" value="InterPro"/>
</dbReference>
<evidence type="ECO:0000313" key="11">
    <source>
        <dbReference type="Proteomes" id="UP001296104"/>
    </source>
</evidence>
<dbReference type="GO" id="GO:0005737">
    <property type="term" value="C:cytoplasm"/>
    <property type="evidence" value="ECO:0007669"/>
    <property type="project" value="TreeGrafter"/>
</dbReference>
<feature type="compositionally biased region" description="Basic residues" evidence="9">
    <location>
        <begin position="1"/>
        <end position="14"/>
    </location>
</feature>
<comment type="cofactor">
    <cofactor evidence="1 8">
        <name>pyridoxal 5'-phosphate</name>
        <dbReference type="ChEBI" id="CHEBI:597326"/>
    </cofactor>
</comment>
<dbReference type="PANTHER" id="PTHR45677">
    <property type="entry name" value="GLUTAMATE DECARBOXYLASE-RELATED"/>
    <property type="match status" value="1"/>
</dbReference>
<dbReference type="InterPro" id="IPR002129">
    <property type="entry name" value="PyrdxlP-dep_de-COase"/>
</dbReference>
<comment type="function">
    <text evidence="7">RNA-binding nucleolar protein required for pre-rRNA processing. Involved in production of 18S rRNA and assembly of small ribosomal subunit.</text>
</comment>
<dbReference type="Pfam" id="PF00282">
    <property type="entry name" value="Pyridoxal_deC"/>
    <property type="match status" value="1"/>
</dbReference>
<dbReference type="GO" id="GO:0016740">
    <property type="term" value="F:transferase activity"/>
    <property type="evidence" value="ECO:0007669"/>
    <property type="project" value="UniProtKB-KW"/>
</dbReference>
<dbReference type="GO" id="GO:0019752">
    <property type="term" value="P:carboxylic acid metabolic process"/>
    <property type="evidence" value="ECO:0007669"/>
    <property type="project" value="InterPro"/>
</dbReference>
<dbReference type="GO" id="GO:0016831">
    <property type="term" value="F:carboxy-lyase activity"/>
    <property type="evidence" value="ECO:0007669"/>
    <property type="project" value="UniProtKB-KW"/>
</dbReference>
<keyword evidence="11" id="KW-1185">Reference proteome</keyword>
<dbReference type="InterPro" id="IPR015424">
    <property type="entry name" value="PyrdxlP-dep_Trfase"/>
</dbReference>
<proteinExistence type="inferred from homology"/>
<dbReference type="Gene3D" id="3.90.1150.170">
    <property type="match status" value="1"/>
</dbReference>
<dbReference type="SMART" id="SM00025">
    <property type="entry name" value="Pumilio"/>
    <property type="match status" value="5"/>
</dbReference>
<sequence>MPKAHQKRGRRMKRKHEEDPVDAVAESSSNKRRKSDTSEPAQEYLPLDVENQDMSAAYPPVEHAFFGMLSEQEQEYFKQADEMLESNSFATPEDRSIFLANVYREAEGKELKIAHSQSCSRLLERLIRISDATQLKKLFQAFSGNFITLLSHRFASHCAETLFTCAAPSVSEEVKGGNQKSEDPHDVYVSLENLFLHTLAELEGNIGFLLTDRYASHALRILLLVLSGQPLATDSIRALLQSKRKEGVTVGGVKSHEDAASQERTVPESFSTALEKLISDSVAGLDTAKLRALATHTHANPVLQLLVRLELTHYGKQRAKDERSIIRTLLPDDPLTGDCESAAFIGGMVYDPVGSHLVETIIECAPAKLFKSLYNNYFKERLAQYARNEMGTYVDCRILERLGHDDLLEAHEIICPVIPTLLAKQWTSLTRTLIERCAVRDIDTQAIAVQIDQSFPGPEGFDVAKMLKIGSKSMPVDAEAEGTGPDERDRAPSRTTEPVKVHLNILAQAMLIVPGSLSSLILDALIALPSESLTRMAEDFIVTRTLQQALTTKNASIIERRKLVQRFYGRIGDMALDKSASHVVDCIWEGTHGLAFIRERIAEELAENEAALRESAYGRAVWRNWKMDIYKRRRPEWIRQSKMKASNDGFQSFSELDAKTDTDGSKKTPLQLARERHAANKARKEKKEPERGRSTTSRHAHAAARPPTAAAQISRFRPRPGAISNKNKALLDGFSNGETANSQAKTNGVQSLQRAEEAEELLNAVQRLIISFIRAADEEPEASSKSQAQNKPTRSVIVEHHPPEALKDLLKINLPQQGLGKEGFLQMIRKTLQYSVNTWDQGFLDKLYAATTPVGLASDLILSALNTNVHVYQVSPALTVIEKNVGKALAGVFGFRGENSGGVCQPGGSAANSSSIVIARNCMFPETKQEGNGSRKFVLFTSEHGHYSLEKAAQICGFGAKAVRGVEVDERGRMRVDALEAAVRRAREAGETPFYVNATAGTTVLGSFDPLEEISEVCSRHGLWMHVDGSWGGAVGFSPSQRQKLQGIAKADTISICPHKMLNVPLTCSFLLGKDLRQFHRGMTLPAGYLFHHTDGDEEVWDLADLTPQCGRRGDSFKLAMSWIFYGTDGFAAHIDHAFSVAAHLADLVQEKAAFTLVSEKPPPCLQVCFYFDRREGDAGRNSRMTEAICRELMLTRGFMVDFAPGEEGKFLRVVVNGQTRRETVEGLVRAVEEVGTGLQL</sequence>
<gene>
    <name evidence="10" type="ORF">LECACI_7A003493</name>
</gene>
<comment type="caution">
    <text evidence="10">The sequence shown here is derived from an EMBL/GenBank/DDBJ whole genome shotgun (WGS) entry which is preliminary data.</text>
</comment>
<evidence type="ECO:0000256" key="2">
    <source>
        <dbReference type="ARBA" id="ARBA00009533"/>
    </source>
</evidence>
<dbReference type="EMBL" id="CAVMBE010000017">
    <property type="protein sequence ID" value="CAK3964884.1"/>
    <property type="molecule type" value="Genomic_DNA"/>
</dbReference>
<keyword evidence="5 8" id="KW-0663">Pyridoxal phosphate</keyword>
<dbReference type="InterPro" id="IPR015421">
    <property type="entry name" value="PyrdxlP-dep_Trfase_major"/>
</dbReference>
<dbReference type="AlphaFoldDB" id="A0AAI8YWS2"/>
<dbReference type="InterPro" id="IPR011989">
    <property type="entry name" value="ARM-like"/>
</dbReference>
<keyword evidence="10" id="KW-0808">Transferase</keyword>
<reference evidence="10" key="1">
    <citation type="submission" date="2023-11" db="EMBL/GenBank/DDBJ databases">
        <authorList>
            <person name="Alioto T."/>
            <person name="Alioto T."/>
            <person name="Gomez Garrido J."/>
        </authorList>
    </citation>
    <scope>NUCLEOTIDE SEQUENCE</scope>
</reference>
<protein>
    <submittedName>
        <fullName evidence="10">PLP-dependent transferase</fullName>
    </submittedName>
</protein>
<evidence type="ECO:0000256" key="3">
    <source>
        <dbReference type="ARBA" id="ARBA00022737"/>
    </source>
</evidence>
<dbReference type="InterPro" id="IPR001313">
    <property type="entry name" value="Pumilio_RNA-bd_rpt"/>
</dbReference>
<feature type="modified residue" description="N6-(pyridoxal phosphate)lysine" evidence="8">
    <location>
        <position position="1060"/>
    </location>
</feature>
<dbReference type="Gene3D" id="1.25.10.10">
    <property type="entry name" value="Leucine-rich Repeat Variant"/>
    <property type="match status" value="2"/>
</dbReference>
<feature type="region of interest" description="Disordered" evidence="9">
    <location>
        <begin position="475"/>
        <end position="495"/>
    </location>
</feature>
<dbReference type="SUPFAM" id="SSF48371">
    <property type="entry name" value="ARM repeat"/>
    <property type="match status" value="1"/>
</dbReference>
<dbReference type="Proteomes" id="UP001296104">
    <property type="component" value="Unassembled WGS sequence"/>
</dbReference>